<dbReference type="SUPFAM" id="SSF51182">
    <property type="entry name" value="RmlC-like cupins"/>
    <property type="match status" value="1"/>
</dbReference>
<feature type="domain" description="HTH cro/C1-type" evidence="2">
    <location>
        <begin position="1"/>
        <end position="46"/>
    </location>
</feature>
<evidence type="ECO:0000259" key="2">
    <source>
        <dbReference type="PROSITE" id="PS50943"/>
    </source>
</evidence>
<dbReference type="Proteomes" id="UP000692816">
    <property type="component" value="Unassembled WGS sequence"/>
</dbReference>
<gene>
    <name evidence="3" type="ORF">J4P68_09555</name>
</gene>
<dbReference type="Pfam" id="PF01381">
    <property type="entry name" value="HTH_3"/>
    <property type="match status" value="1"/>
</dbReference>
<evidence type="ECO:0000256" key="1">
    <source>
        <dbReference type="ARBA" id="ARBA00023125"/>
    </source>
</evidence>
<evidence type="ECO:0000313" key="3">
    <source>
        <dbReference type="EMBL" id="MBO1429677.1"/>
    </source>
</evidence>
<dbReference type="InterPro" id="IPR011051">
    <property type="entry name" value="RmlC_Cupin_sf"/>
</dbReference>
<dbReference type="PANTHER" id="PTHR46797">
    <property type="entry name" value="HTH-TYPE TRANSCRIPTIONAL REGULATOR"/>
    <property type="match status" value="1"/>
</dbReference>
<dbReference type="Pfam" id="PF07883">
    <property type="entry name" value="Cupin_2"/>
    <property type="match status" value="1"/>
</dbReference>
<reference evidence="3" key="1">
    <citation type="journal article" date="2021" name="Int. J. Syst. Evol. Microbiol.">
        <title>Bradyrhizobium septentrionale sp. nov. (sv. septentrionale) and Bradyrhizobium quebecense sp. nov. (sv. septentrionale) associated with legumes native to Canada possess rearranged symbiosis genes and numerous insertion sequences.</title>
        <authorList>
            <person name="Bromfield E.S.P."/>
            <person name="Cloutier S."/>
        </authorList>
    </citation>
    <scope>NUCLEOTIDE SEQUENCE</scope>
    <source>
        <strain evidence="3">12S5</strain>
    </source>
</reference>
<dbReference type="SUPFAM" id="SSF47413">
    <property type="entry name" value="lambda repressor-like DNA-binding domains"/>
    <property type="match status" value="1"/>
</dbReference>
<dbReference type="InterPro" id="IPR014710">
    <property type="entry name" value="RmlC-like_jellyroll"/>
</dbReference>
<dbReference type="CDD" id="cd00093">
    <property type="entry name" value="HTH_XRE"/>
    <property type="match status" value="1"/>
</dbReference>
<keyword evidence="1" id="KW-0238">DNA-binding</keyword>
<dbReference type="InterPro" id="IPR050807">
    <property type="entry name" value="TransReg_Diox_bact_type"/>
</dbReference>
<organism evidence="3 4">
    <name type="scientific">Bradyrhizobium quebecense</name>
    <dbReference type="NCBI Taxonomy" id="2748629"/>
    <lineage>
        <taxon>Bacteria</taxon>
        <taxon>Pseudomonadati</taxon>
        <taxon>Pseudomonadota</taxon>
        <taxon>Alphaproteobacteria</taxon>
        <taxon>Hyphomicrobiales</taxon>
        <taxon>Nitrobacteraceae</taxon>
        <taxon>Bradyrhizobium</taxon>
    </lineage>
</organism>
<dbReference type="EMBL" id="JAGEPA010000001">
    <property type="protein sequence ID" value="MBO1429677.1"/>
    <property type="molecule type" value="Genomic_DNA"/>
</dbReference>
<evidence type="ECO:0000313" key="4">
    <source>
        <dbReference type="Proteomes" id="UP000692816"/>
    </source>
</evidence>
<comment type="caution">
    <text evidence="3">The sequence shown here is derived from an EMBL/GenBank/DDBJ whole genome shotgun (WGS) entry which is preliminary data.</text>
</comment>
<dbReference type="InterPro" id="IPR010982">
    <property type="entry name" value="Lambda_DNA-bd_dom_sf"/>
</dbReference>
<dbReference type="Gene3D" id="1.10.260.40">
    <property type="entry name" value="lambda repressor-like DNA-binding domains"/>
    <property type="match status" value="1"/>
</dbReference>
<dbReference type="PANTHER" id="PTHR46797:SF1">
    <property type="entry name" value="METHYLPHOSPHONATE SYNTHASE"/>
    <property type="match status" value="1"/>
</dbReference>
<name>A0ABS3MDY9_9BRAD</name>
<dbReference type="Gene3D" id="2.60.120.10">
    <property type="entry name" value="Jelly Rolls"/>
    <property type="match status" value="1"/>
</dbReference>
<dbReference type="CDD" id="cd02209">
    <property type="entry name" value="cupin_XRE_C"/>
    <property type="match status" value="1"/>
</dbReference>
<dbReference type="InterPro" id="IPR013096">
    <property type="entry name" value="Cupin_2"/>
</dbReference>
<accession>A0ABS3MDY9</accession>
<protein>
    <submittedName>
        <fullName evidence="3">Cupin domain-containing protein</fullName>
    </submittedName>
</protein>
<dbReference type="PROSITE" id="PS50943">
    <property type="entry name" value="HTH_CROC1"/>
    <property type="match status" value="1"/>
</dbReference>
<dbReference type="InterPro" id="IPR001387">
    <property type="entry name" value="Cro/C1-type_HTH"/>
</dbReference>
<proteinExistence type="predicted"/>
<keyword evidence="4" id="KW-1185">Reference proteome</keyword>
<sequence length="196" mass="21792">MKLKDLADTTGLSDAFVSRLERGQVSSSVANLIQIAQALDIGVSELFAAPQDQSRSHVTLHRHGDDGEDQSIPSTGYRWRLFAGGMPNDDLEVFHLSFPRKNRMDLMVSHPGQEYCYVISGRIRFHVGAEVFDLAPGEGIFLNSELPHRADNISEDEARILMVVAKSPQKAEHFDWWRVPSAATPPRSPKSKPQGD</sequence>